<dbReference type="RefSeq" id="WP_185656524.1">
    <property type="nucleotide sequence ID" value="NZ_JACLAG010000008.1"/>
</dbReference>
<organism evidence="2 3">
    <name type="scientific">Citrobacter cronae</name>
    <dbReference type="NCBI Taxonomy" id="1748967"/>
    <lineage>
        <taxon>Bacteria</taxon>
        <taxon>Pseudomonadati</taxon>
        <taxon>Pseudomonadota</taxon>
        <taxon>Gammaproteobacteria</taxon>
        <taxon>Enterobacterales</taxon>
        <taxon>Enterobacteriaceae</taxon>
        <taxon>Citrobacter</taxon>
        <taxon>Citrobacter freundii complex</taxon>
    </lineage>
</organism>
<comment type="caution">
    <text evidence="2">The sequence shown here is derived from an EMBL/GenBank/DDBJ whole genome shotgun (WGS) entry which is preliminary data.</text>
</comment>
<feature type="transmembrane region" description="Helical" evidence="1">
    <location>
        <begin position="49"/>
        <end position="69"/>
    </location>
</feature>
<evidence type="ECO:0000313" key="3">
    <source>
        <dbReference type="Proteomes" id="UP000548504"/>
    </source>
</evidence>
<proteinExistence type="predicted"/>
<dbReference type="Proteomes" id="UP000548504">
    <property type="component" value="Unassembled WGS sequence"/>
</dbReference>
<keyword evidence="1" id="KW-0812">Transmembrane</keyword>
<evidence type="ECO:0000313" key="2">
    <source>
        <dbReference type="EMBL" id="MBC2622476.1"/>
    </source>
</evidence>
<gene>
    <name evidence="2" type="ORF">H7I73_22835</name>
</gene>
<protein>
    <submittedName>
        <fullName evidence="2">Uncharacterized protein</fullName>
    </submittedName>
</protein>
<name>A0A7X1BSV8_9ENTR</name>
<dbReference type="AlphaFoldDB" id="A0A7X1BSV8"/>
<keyword evidence="1" id="KW-0472">Membrane</keyword>
<keyword evidence="1" id="KW-1133">Transmembrane helix</keyword>
<accession>A0A7X1BSV8</accession>
<dbReference type="EMBL" id="JACLAG010000008">
    <property type="protein sequence ID" value="MBC2622476.1"/>
    <property type="molecule type" value="Genomic_DNA"/>
</dbReference>
<evidence type="ECO:0000256" key="1">
    <source>
        <dbReference type="SAM" id="Phobius"/>
    </source>
</evidence>
<sequence length="111" mass="11831">MTNSSISKIHCRASGRNIAGLAKELDTAAIAYQRGPMCFGAGTTEYLNIVLPLATAAIGAVAGVFGAYLQRGKKLRVVFDDGKVKELDATNYTPDELVSAVQKIKEIDLLD</sequence>
<reference evidence="2 3" key="1">
    <citation type="submission" date="2020-08" db="EMBL/GenBank/DDBJ databases">
        <title>Emergence and comparative genomics analysis of Citrobacter in Fennec fox imported from North Africa to China.</title>
        <authorList>
            <person name="Zheng B."/>
        </authorList>
    </citation>
    <scope>NUCLEOTIDE SEQUENCE [LARGE SCALE GENOMIC DNA]</scope>
    <source>
        <strain evidence="2 3">FF141</strain>
    </source>
</reference>